<gene>
    <name evidence="3" type="ORF">ABS361_15010</name>
</gene>
<evidence type="ECO:0000256" key="1">
    <source>
        <dbReference type="SAM" id="MobiDB-lite"/>
    </source>
</evidence>
<reference evidence="3" key="1">
    <citation type="submission" date="2024-06" db="EMBL/GenBank/DDBJ databases">
        <title>Methylostella associata gen. nov., sp. nov., a novel Ancalomicrobiaceae-affiliated facultatively methylotrophic bacteria that feed on methanotrophs of the genus Methylococcus.</title>
        <authorList>
            <person name="Saltykova V."/>
            <person name="Danilova O.V."/>
            <person name="Oshkin I.Y."/>
            <person name="Belova S.E."/>
            <person name="Pimenov N.V."/>
            <person name="Dedysh S.N."/>
        </authorList>
    </citation>
    <scope>NUCLEOTIDE SEQUENCE</scope>
    <source>
        <strain evidence="3">S20</strain>
    </source>
</reference>
<keyword evidence="2" id="KW-0472">Membrane</keyword>
<feature type="region of interest" description="Disordered" evidence="1">
    <location>
        <begin position="178"/>
        <end position="205"/>
    </location>
</feature>
<evidence type="ECO:0000313" key="3">
    <source>
        <dbReference type="EMBL" id="XBY43397.1"/>
    </source>
</evidence>
<protein>
    <recommendedName>
        <fullName evidence="4">MxaK protein</fullName>
    </recommendedName>
</protein>
<dbReference type="RefSeq" id="WP_407048496.1">
    <property type="nucleotide sequence ID" value="NZ_CP158568.1"/>
</dbReference>
<sequence length="205" mass="22380">MTVSLPAGGEMPRDRRTLRRAVRLGAVVLAWVALAGCLGAGAWSAFDWWRTARERATVAALAAGRDIAVGPDRPAPVVYARLLFLLDRNRLDEAEPLIETLAHTADRRLAAEALLAAGNARMTRAIDLIEAGKIDEATPLVGLAKQRYMQGLRRVPEHWSLKVDLDIAMRLVRDFPPADVKGDDEPPPSESKLWTDLPGLPKGLP</sequence>
<name>A0AAU7X6Q7_9HYPH</name>
<feature type="transmembrane region" description="Helical" evidence="2">
    <location>
        <begin position="21"/>
        <end position="46"/>
    </location>
</feature>
<organism evidence="3">
    <name type="scientific">Methyloraptor flagellatus</name>
    <dbReference type="NCBI Taxonomy" id="3162530"/>
    <lineage>
        <taxon>Bacteria</taxon>
        <taxon>Pseudomonadati</taxon>
        <taxon>Pseudomonadota</taxon>
        <taxon>Alphaproteobacteria</taxon>
        <taxon>Hyphomicrobiales</taxon>
        <taxon>Ancalomicrobiaceae</taxon>
        <taxon>Methyloraptor</taxon>
    </lineage>
</organism>
<dbReference type="EMBL" id="CP158568">
    <property type="protein sequence ID" value="XBY43397.1"/>
    <property type="molecule type" value="Genomic_DNA"/>
</dbReference>
<dbReference type="AlphaFoldDB" id="A0AAU7X6Q7"/>
<keyword evidence="2" id="KW-0812">Transmembrane</keyword>
<dbReference type="KEGG" id="mflg:ABS361_15010"/>
<accession>A0AAU7X6Q7</accession>
<proteinExistence type="predicted"/>
<evidence type="ECO:0008006" key="4">
    <source>
        <dbReference type="Google" id="ProtNLM"/>
    </source>
</evidence>
<keyword evidence="2" id="KW-1133">Transmembrane helix</keyword>
<evidence type="ECO:0000256" key="2">
    <source>
        <dbReference type="SAM" id="Phobius"/>
    </source>
</evidence>